<feature type="coiled-coil region" evidence="1">
    <location>
        <begin position="59"/>
        <end position="93"/>
    </location>
</feature>
<name>A0A8T0ETX9_ARGBR</name>
<evidence type="ECO:0000313" key="3">
    <source>
        <dbReference type="Proteomes" id="UP000807504"/>
    </source>
</evidence>
<reference evidence="2" key="2">
    <citation type="submission" date="2020-06" db="EMBL/GenBank/DDBJ databases">
        <authorList>
            <person name="Sheffer M."/>
        </authorList>
    </citation>
    <scope>NUCLEOTIDE SEQUENCE</scope>
</reference>
<organism evidence="2 3">
    <name type="scientific">Argiope bruennichi</name>
    <name type="common">Wasp spider</name>
    <name type="synonym">Aranea bruennichi</name>
    <dbReference type="NCBI Taxonomy" id="94029"/>
    <lineage>
        <taxon>Eukaryota</taxon>
        <taxon>Metazoa</taxon>
        <taxon>Ecdysozoa</taxon>
        <taxon>Arthropoda</taxon>
        <taxon>Chelicerata</taxon>
        <taxon>Arachnida</taxon>
        <taxon>Araneae</taxon>
        <taxon>Araneomorphae</taxon>
        <taxon>Entelegynae</taxon>
        <taxon>Araneoidea</taxon>
        <taxon>Araneidae</taxon>
        <taxon>Argiope</taxon>
    </lineage>
</organism>
<accession>A0A8T0ETX9</accession>
<keyword evidence="3" id="KW-1185">Reference proteome</keyword>
<comment type="caution">
    <text evidence="2">The sequence shown here is derived from an EMBL/GenBank/DDBJ whole genome shotgun (WGS) entry which is preliminary data.</text>
</comment>
<gene>
    <name evidence="2" type="ORF">HNY73_012073</name>
</gene>
<evidence type="ECO:0000256" key="1">
    <source>
        <dbReference type="SAM" id="Coils"/>
    </source>
</evidence>
<keyword evidence="1" id="KW-0175">Coiled coil</keyword>
<dbReference type="Proteomes" id="UP000807504">
    <property type="component" value="Unassembled WGS sequence"/>
</dbReference>
<proteinExistence type="predicted"/>
<reference evidence="2" key="1">
    <citation type="journal article" date="2020" name="bioRxiv">
        <title>Chromosome-level reference genome of the European wasp spider Argiope bruennichi: a resource for studies on range expansion and evolutionary adaptation.</title>
        <authorList>
            <person name="Sheffer M.M."/>
            <person name="Hoppe A."/>
            <person name="Krehenwinkel H."/>
            <person name="Uhl G."/>
            <person name="Kuss A.W."/>
            <person name="Jensen L."/>
            <person name="Jensen C."/>
            <person name="Gillespie R.G."/>
            <person name="Hoff K.J."/>
            <person name="Prost S."/>
        </authorList>
    </citation>
    <scope>NUCLEOTIDE SEQUENCE</scope>
</reference>
<dbReference type="AlphaFoldDB" id="A0A8T0ETX9"/>
<evidence type="ECO:0000313" key="2">
    <source>
        <dbReference type="EMBL" id="KAF8781703.1"/>
    </source>
</evidence>
<dbReference type="EMBL" id="JABXBU010001863">
    <property type="protein sequence ID" value="KAF8781703.1"/>
    <property type="molecule type" value="Genomic_DNA"/>
</dbReference>
<sequence>MFKTCRKAGLRLTAKELRLNTSDEMTVFELIDMIKKSDKFKTEPETVTDLAKLIVEERKAEDEKELAFEKLKLERAKTELEIARIRAEAKENNAGSFEPNDSLDF</sequence>
<protein>
    <submittedName>
        <fullName evidence="2">Uncharacterized protein</fullName>
    </submittedName>
</protein>